<dbReference type="Proteomes" id="UP000124452">
    <property type="component" value="Segment"/>
</dbReference>
<dbReference type="OrthoDB" id="35052at10239"/>
<keyword evidence="2" id="KW-1185">Reference proteome</keyword>
<dbReference type="RefSeq" id="YP_009118400.1">
    <property type="nucleotide sequence ID" value="NC_026421.1"/>
</dbReference>
<organism evidence="1 2">
    <name type="scientific">Equid gammaherpesvirus 5</name>
    <dbReference type="NCBI Taxonomy" id="10371"/>
    <lineage>
        <taxon>Viruses</taxon>
        <taxon>Duplodnaviria</taxon>
        <taxon>Heunggongvirae</taxon>
        <taxon>Peploviricota</taxon>
        <taxon>Herviviricetes</taxon>
        <taxon>Herpesvirales</taxon>
        <taxon>Orthoherpesviridae</taxon>
        <taxon>Gammaherpesvirinae</taxon>
        <taxon>Percavirus</taxon>
        <taxon>Percavirus equidgamma5</taxon>
    </lineage>
</organism>
<dbReference type="GeneID" id="23104147"/>
<gene>
    <name evidence="1" type="primary">E5A</name>
</gene>
<evidence type="ECO:0000313" key="2">
    <source>
        <dbReference type="Proteomes" id="UP000124452"/>
    </source>
</evidence>
<sequence length="117" mass="13884">MISTAYALLLLTRVCWVPTVEHIVREQGGRFTTTESKVWHHHLGRYKNCGSPDVTQAALDIQIVARWRWRLGQSLNRQERVYLLSAIEDLCHPKSTKAWRLKNPWQERLERHLREEL</sequence>
<evidence type="ECO:0000313" key="1">
    <source>
        <dbReference type="EMBL" id="AIU39605.1"/>
    </source>
</evidence>
<protein>
    <submittedName>
        <fullName evidence="1">Protein E5A</fullName>
    </submittedName>
</protein>
<dbReference type="KEGG" id="vg:23104147"/>
<reference evidence="1 2" key="1">
    <citation type="journal article" date="2015" name="Genome Announc.">
        <title>Genome sequences of equid herpesviruses 2 and 5.</title>
        <authorList>
            <person name="Wilkie G.S."/>
            <person name="Kerr K."/>
            <person name="Stewart J.P."/>
            <person name="Studdert M.J."/>
            <person name="Davison A.J."/>
        </authorList>
    </citation>
    <scope>NUCLEOTIDE SEQUENCE [LARGE SCALE GENOMIC DNA]</scope>
    <source>
        <strain evidence="1">2-141/67</strain>
    </source>
</reference>
<proteinExistence type="predicted"/>
<dbReference type="EMBL" id="KM924295">
    <property type="protein sequence ID" value="AIU39605.1"/>
    <property type="molecule type" value="Genomic_DNA"/>
</dbReference>
<accession>A0A0B4Q650</accession>
<name>A0A0B4Q650_9GAMA</name>